<feature type="compositionally biased region" description="Basic and acidic residues" evidence="1">
    <location>
        <begin position="184"/>
        <end position="199"/>
    </location>
</feature>
<dbReference type="EMBL" id="JAUTXT010000005">
    <property type="protein sequence ID" value="KAK3678030.1"/>
    <property type="molecule type" value="Genomic_DNA"/>
</dbReference>
<name>A0AAE0WUH9_9PEZI</name>
<keyword evidence="3" id="KW-1185">Reference proteome</keyword>
<accession>A0AAE0WUH9</accession>
<dbReference type="AlphaFoldDB" id="A0AAE0WUH9"/>
<organism evidence="2 3">
    <name type="scientific">Recurvomyces mirabilis</name>
    <dbReference type="NCBI Taxonomy" id="574656"/>
    <lineage>
        <taxon>Eukaryota</taxon>
        <taxon>Fungi</taxon>
        <taxon>Dikarya</taxon>
        <taxon>Ascomycota</taxon>
        <taxon>Pezizomycotina</taxon>
        <taxon>Dothideomycetes</taxon>
        <taxon>Dothideomycetidae</taxon>
        <taxon>Mycosphaerellales</taxon>
        <taxon>Teratosphaeriaceae</taxon>
        <taxon>Recurvomyces</taxon>
    </lineage>
</organism>
<gene>
    <name evidence="2" type="ORF">LTR78_002125</name>
</gene>
<dbReference type="Proteomes" id="UP001274830">
    <property type="component" value="Unassembled WGS sequence"/>
</dbReference>
<evidence type="ECO:0000313" key="3">
    <source>
        <dbReference type="Proteomes" id="UP001274830"/>
    </source>
</evidence>
<comment type="caution">
    <text evidence="2">The sequence shown here is derived from an EMBL/GenBank/DDBJ whole genome shotgun (WGS) entry which is preliminary data.</text>
</comment>
<reference evidence="2" key="1">
    <citation type="submission" date="2023-07" db="EMBL/GenBank/DDBJ databases">
        <title>Black Yeasts Isolated from many extreme environments.</title>
        <authorList>
            <person name="Coleine C."/>
            <person name="Stajich J.E."/>
            <person name="Selbmann L."/>
        </authorList>
    </citation>
    <scope>NUCLEOTIDE SEQUENCE</scope>
    <source>
        <strain evidence="2">CCFEE 5485</strain>
    </source>
</reference>
<feature type="region of interest" description="Disordered" evidence="1">
    <location>
        <begin position="44"/>
        <end position="64"/>
    </location>
</feature>
<protein>
    <submittedName>
        <fullName evidence="2">Uncharacterized protein</fullName>
    </submittedName>
</protein>
<evidence type="ECO:0000256" key="1">
    <source>
        <dbReference type="SAM" id="MobiDB-lite"/>
    </source>
</evidence>
<feature type="region of interest" description="Disordered" evidence="1">
    <location>
        <begin position="177"/>
        <end position="205"/>
    </location>
</feature>
<evidence type="ECO:0000313" key="2">
    <source>
        <dbReference type="EMBL" id="KAK3678030.1"/>
    </source>
</evidence>
<sequence>MSHLTPLVLERVSLDGAVQYVLKQDSGPSAVIFCGTKGDLIEQLTPRTTENRPANKATNDHEADVPLSTTEPAQTQQWWAVPTLQLLANSRYKKVVFCPDITHLRAYLATYRLDPVHHPLGSTSNGSLAILNPVNLHRQTSAFSAQGLNRTLSAAVEAAHRAGSRLVIAECTQPLPPIPDADVGTERPHDEGDFADRNEPALTGGPWEEEVSILNVTTKSFGVGERGWVGRTVKLRAIVSRWCTFDDLSKPVG</sequence>
<proteinExistence type="predicted"/>